<gene>
    <name evidence="1" type="ORF">MRATA1EN22A_LOCUS25652</name>
</gene>
<proteinExistence type="predicted"/>
<reference evidence="1" key="2">
    <citation type="submission" date="2025-03" db="EMBL/GenBank/DDBJ databases">
        <authorList>
            <consortium name="ELIXIR-Norway"/>
            <consortium name="Elixir Norway"/>
        </authorList>
    </citation>
    <scope>NUCLEOTIDE SEQUENCE</scope>
</reference>
<dbReference type="EMBL" id="OX596090">
    <property type="protein sequence ID" value="CAN0543279.1"/>
    <property type="molecule type" value="Genomic_DNA"/>
</dbReference>
<organism evidence="1 2">
    <name type="scientific">Rangifer tarandus platyrhynchus</name>
    <name type="common">Svalbard reindeer</name>
    <dbReference type="NCBI Taxonomy" id="3082113"/>
    <lineage>
        <taxon>Eukaryota</taxon>
        <taxon>Metazoa</taxon>
        <taxon>Chordata</taxon>
        <taxon>Craniata</taxon>
        <taxon>Vertebrata</taxon>
        <taxon>Euteleostomi</taxon>
        <taxon>Mammalia</taxon>
        <taxon>Eutheria</taxon>
        <taxon>Laurasiatheria</taxon>
        <taxon>Artiodactyla</taxon>
        <taxon>Ruminantia</taxon>
        <taxon>Pecora</taxon>
        <taxon>Cervidae</taxon>
        <taxon>Odocoileinae</taxon>
        <taxon>Rangifer</taxon>
    </lineage>
</organism>
<dbReference type="Proteomes" id="UP001162501">
    <property type="component" value="Chromosome 6"/>
</dbReference>
<sequence length="100" mass="10683">MGGPRGLSRTLWTRVPSWWGCPLCTAQAPPRGGHKEHPPTLRCGRGWRRGQVLGATKELGVECADLSPAQGLEAGGLWSCSDWTVRVTLEAAGPVLPKVV</sequence>
<evidence type="ECO:0000313" key="1">
    <source>
        <dbReference type="EMBL" id="CAN0543279.1"/>
    </source>
</evidence>
<evidence type="ECO:0000313" key="2">
    <source>
        <dbReference type="Proteomes" id="UP001162501"/>
    </source>
</evidence>
<name>A0AC60A1E4_RANTA</name>
<accession>A0AC60A1E4</accession>
<protein>
    <submittedName>
        <fullName evidence="1">Uncharacterized protein</fullName>
    </submittedName>
</protein>
<reference evidence="1" key="1">
    <citation type="submission" date="2023-05" db="EMBL/GenBank/DDBJ databases">
        <authorList>
            <consortium name="ELIXIR-Norway"/>
        </authorList>
    </citation>
    <scope>NUCLEOTIDE SEQUENCE</scope>
</reference>